<reference evidence="2" key="1">
    <citation type="submission" date="2023-09" db="UniProtKB">
        <authorList>
            <consortium name="Ensembl"/>
        </authorList>
    </citation>
    <scope>IDENTIFICATION</scope>
</reference>
<organism evidence="2">
    <name type="scientific">Castor canadensis</name>
    <name type="common">American beaver</name>
    <dbReference type="NCBI Taxonomy" id="51338"/>
    <lineage>
        <taxon>Eukaryota</taxon>
        <taxon>Metazoa</taxon>
        <taxon>Chordata</taxon>
        <taxon>Craniata</taxon>
        <taxon>Vertebrata</taxon>
        <taxon>Euteleostomi</taxon>
        <taxon>Mammalia</taxon>
        <taxon>Eutheria</taxon>
        <taxon>Euarchontoglires</taxon>
        <taxon>Glires</taxon>
        <taxon>Rodentia</taxon>
        <taxon>Castorimorpha</taxon>
        <taxon>Castoridae</taxon>
        <taxon>Castor</taxon>
    </lineage>
</organism>
<keyword evidence="1" id="KW-0175">Coiled coil</keyword>
<dbReference type="AlphaFoldDB" id="A0A8C0XKK0"/>
<evidence type="ECO:0000313" key="2">
    <source>
        <dbReference type="Ensembl" id="ENSCCNP00000028758.1"/>
    </source>
</evidence>
<evidence type="ECO:0000256" key="1">
    <source>
        <dbReference type="SAM" id="Coils"/>
    </source>
</evidence>
<feature type="coiled-coil region" evidence="1">
    <location>
        <begin position="187"/>
        <end position="217"/>
    </location>
</feature>
<dbReference type="PANTHER" id="PTHR15721:SF2">
    <property type="entry name" value="PROTEIN TALPID3"/>
    <property type="match status" value="1"/>
</dbReference>
<protein>
    <recommendedName>
        <fullName evidence="3">Protein TALPID3</fullName>
    </recommendedName>
</protein>
<dbReference type="PANTHER" id="PTHR15721">
    <property type="entry name" value="KIAA0586 PROTEIN"/>
    <property type="match status" value="1"/>
</dbReference>
<dbReference type="Ensembl" id="ENSCCNT00000036300.1">
    <property type="protein sequence ID" value="ENSCCNP00000028758.1"/>
    <property type="gene ID" value="ENSCCNG00000027658.1"/>
</dbReference>
<name>A0A8C0XKK0_CASCN</name>
<dbReference type="InterPro" id="IPR029246">
    <property type="entry name" value="TALPID3"/>
</dbReference>
<gene>
    <name evidence="2" type="primary">Kiaa0586</name>
</gene>
<dbReference type="Pfam" id="PF15324">
    <property type="entry name" value="TALPID3"/>
    <property type="match status" value="2"/>
</dbReference>
<dbReference type="GO" id="GO:0036064">
    <property type="term" value="C:ciliary basal body"/>
    <property type="evidence" value="ECO:0007669"/>
    <property type="project" value="TreeGrafter"/>
</dbReference>
<sequence length="1000" mass="111699">MKHSEFSPEKNRKVKMPARRLREIISPNLGDSLAVMKDELSRVPPALSANKRLPVRMGTGLNGTLRGSSDLTSARNYHQPLLENPTVSESVRILNTFFCLDFTANDIFISQYTMGQKDALRAVLKQKAQSMPVCKEVKVHLLEDTGTEKDAVPQEARPSPSGIDSATTVAAATAAAIATAAPLIKVQSELEAKVNSVAELLNKLQETDKHLQRVTEHVFMEQHIRETEDMGFDEQKSPLETPAPRRFAPIPVSRDEEISKKENSIEEKENMEMSGNVRLLEQILNNNDSLTRKSESSDINSLSRSNLGWIPEKRESIETLPSQRVPSYEELGTAKGTIQKYNDVLHDLGQKKKEMNGNLQPKESPITLRLADLPQSSVKFQPTNTARSILKDAEKILRGVQNNKKVLEENLEAIIRAKDGATMYYSFINALSANREMSEKIRIRKKVDEWIKTISAEIQDELARKDYEQKRFDQKNQSTVKTQNRSKYIKTNTQDRTVNKSVIPRKPVEKHAEGHFRSPPMKNMPASSLQKERKEGLLKSTTVIQDEDYITLKKGPYLRFNSPSPKSKPQRPKVIERVKGTKVKSIRTQTDFHATKPMKMDSKMQHPTPALPHGDQQYLFSPSREMPTLSGTLEGHLIPMAILLGQTQSNSDSMPYTGVIINKPHPITVTTSIPPSSRKVEARVKKPNIAVVEMKSEKKDPPHLTVQVLPSVDIDSISYSSADGGSLLPSPKEASLPPLHTWIQTPEFVKVDEEEVKFPGTNFDEVIDVIQEEEQCDEIPEYSEPMLEFNRSVNIVSTKYNGPPFPPIVSAFQPTTDVLDKVIQRKETLENSLVQWVEQEIMSRIISGFFPVQQQARLNASVSVSEASKASTSDIVEGTSSGALQLFVDAGVPVNSDMVSHLVNEALAETIAVMLGDREAKKQDPVATSVSGDISTNETYFVYPSGYPQPTPPRSPSSLSEERVLVKLQIFSLCSDNNVAFPVKEIFAEKGRTLISITHF</sequence>
<dbReference type="GO" id="GO:0007224">
    <property type="term" value="P:smoothened signaling pathway"/>
    <property type="evidence" value="ECO:0007669"/>
    <property type="project" value="InterPro"/>
</dbReference>
<evidence type="ECO:0008006" key="3">
    <source>
        <dbReference type="Google" id="ProtNLM"/>
    </source>
</evidence>
<feature type="coiled-coil region" evidence="1">
    <location>
        <begin position="390"/>
        <end position="417"/>
    </location>
</feature>
<dbReference type="GO" id="GO:0005814">
    <property type="term" value="C:centriole"/>
    <property type="evidence" value="ECO:0007669"/>
    <property type="project" value="TreeGrafter"/>
</dbReference>
<accession>A0A8C0XKK0</accession>
<proteinExistence type="predicted"/>